<evidence type="ECO:0000313" key="2">
    <source>
        <dbReference type="EMBL" id="MEN2790184.1"/>
    </source>
</evidence>
<reference evidence="2 3" key="1">
    <citation type="submission" date="2024-05" db="EMBL/GenBank/DDBJ databases">
        <authorList>
            <person name="Liu Q."/>
            <person name="Xin Y.-H."/>
        </authorList>
    </citation>
    <scope>NUCLEOTIDE SEQUENCE [LARGE SCALE GENOMIC DNA]</scope>
    <source>
        <strain evidence="2 3">CGMCC 1.10181</strain>
    </source>
</reference>
<evidence type="ECO:0000256" key="1">
    <source>
        <dbReference type="SAM" id="MobiDB-lite"/>
    </source>
</evidence>
<keyword evidence="3" id="KW-1185">Reference proteome</keyword>
<gene>
    <name evidence="2" type="ORF">ABC974_11145</name>
</gene>
<protein>
    <submittedName>
        <fullName evidence="2">Uncharacterized protein</fullName>
    </submittedName>
</protein>
<dbReference type="RefSeq" id="WP_343888686.1">
    <property type="nucleotide sequence ID" value="NZ_BAAAEH010000010.1"/>
</dbReference>
<dbReference type="EMBL" id="JBDIME010000007">
    <property type="protein sequence ID" value="MEN2790184.1"/>
    <property type="molecule type" value="Genomic_DNA"/>
</dbReference>
<sequence length="59" mass="6553">MNDRPDSRHDYYARREAQERAQAERAGDPIARRVHGELATRYAEIAACAAEAAPAQNNA</sequence>
<accession>A0ABU9Y303</accession>
<dbReference type="Proteomes" id="UP001419910">
    <property type="component" value="Unassembled WGS sequence"/>
</dbReference>
<feature type="region of interest" description="Disordered" evidence="1">
    <location>
        <begin position="1"/>
        <end position="29"/>
    </location>
</feature>
<organism evidence="2 3">
    <name type="scientific">Sphingomonas oligophenolica</name>
    <dbReference type="NCBI Taxonomy" id="301154"/>
    <lineage>
        <taxon>Bacteria</taxon>
        <taxon>Pseudomonadati</taxon>
        <taxon>Pseudomonadota</taxon>
        <taxon>Alphaproteobacteria</taxon>
        <taxon>Sphingomonadales</taxon>
        <taxon>Sphingomonadaceae</taxon>
        <taxon>Sphingomonas</taxon>
    </lineage>
</organism>
<comment type="caution">
    <text evidence="2">The sequence shown here is derived from an EMBL/GenBank/DDBJ whole genome shotgun (WGS) entry which is preliminary data.</text>
</comment>
<proteinExistence type="predicted"/>
<evidence type="ECO:0000313" key="3">
    <source>
        <dbReference type="Proteomes" id="UP001419910"/>
    </source>
</evidence>
<name>A0ABU9Y303_9SPHN</name>